<accession>A0A2V0PD48</accession>
<evidence type="ECO:0000256" key="1">
    <source>
        <dbReference type="ARBA" id="ARBA00004370"/>
    </source>
</evidence>
<gene>
    <name evidence="8" type="ORF">Rsub_10203</name>
</gene>
<dbReference type="OrthoDB" id="9984778at2759"/>
<feature type="domain" description="Dynamin N-terminal" evidence="7">
    <location>
        <begin position="74"/>
        <end position="230"/>
    </location>
</feature>
<feature type="compositionally biased region" description="Low complexity" evidence="6">
    <location>
        <begin position="1098"/>
        <end position="1110"/>
    </location>
</feature>
<feature type="compositionally biased region" description="Basic and acidic residues" evidence="6">
    <location>
        <begin position="990"/>
        <end position="1004"/>
    </location>
</feature>
<sequence length="1195" mass="122789">MASAASVSAAIRDTDELLHDLAVLLSDLLEDPGHGDDEGPSSPLASSGRFWSVYHNLRARNAESLSLALLALAKSGKSTLVNALLGDELMPVSNVPETARICRVTHAPAASCPQPTLAPLDAGAAPASGAAAISAQLRALNADARGNARCQADERLLDITAPLVALEGGDAAGAGGDGGPAATRLCLLDTPGPNEAGEEGLRFQVERLLCGVDAAVYLLDYTKLKTAEEAAMLGRLRSLNPELVRRLCTRLFFAVNKFDQADTAGGLGADETREYVAREVTRQLALPGFILHPDQVLVISARDALLSRLVLSGRATPDAAARFARAAFGPFGARSLEAQPAAARERALKGAAADMLRASGVPELEQRVLSFLHANAAGLKLMATLDDVGRLLAEVHNAAAACAASLEKDAAGLVTRRDALAEELGATLAEFDGVARAAEELEVEVVDELRAHLSNLRIRLFQHISDAFDERRRDDATAAPAAGAAGRWAAVRRRFAAVFGGGGAESRDAMGSALLELHDEVTAQIEAEVAEAWHVMESATNARARSLAAALNAALARLSTRVEGAVEAQLDVQLEPVCLRMEAPTREAFHADLQALIENGINEVPERHIRVAERTEMTWELRRRGICRVSSYWVQVPRTRRVVETYTRVAYSLDAQAVRNQFMEAVDSAICTTEESLPPYVREFVRRQVASARRQAQGYGDSYLSSMRSALDASSAGADVRAEALSRVTAHCDAAASLRARLDGLAARVESLVPHNAGAVGLFEQLEWPSDCEEDAPADAVATVEVEAPKSEAARAEVGPAARAAGPVAEAAEAGAVAAIAAALAAVAPAAIDAADAAAGRKEGFEAAGPEPEPEAAEVEAAAPEPEVEADAEAAAPEAAAAEPAAEEPAAGGEPSLLSPATAEADAPAIAEAGAAADASSPRSTGGADNDSDSGRFSSCEEIGSDEVFEAREADLTASGLLPMRPLPAPASAAEQPDAEAAGAQPAEGGAREEGAGAEDDARRTAGVGAIAAIAAEAGADAGAAAPPSPPRALRVSTGALAPAWLDGSDDVLSPGTVSSAANERLADSLLGLDAPEEEDGAAAAAAEPPAPPQLPLSSSFHAAGAFAAPVLPPPPPSPPSLSASIVPHTEDAAPAGDGDGEGSPALDFRRSFAEALSAAGLPGVPSPGSTDDADDWTLVEGLAAELERDSADER</sequence>
<dbReference type="PANTHER" id="PTHR10465:SF0">
    <property type="entry name" value="SARCALUMENIN"/>
    <property type="match status" value="1"/>
</dbReference>
<dbReference type="PANTHER" id="PTHR10465">
    <property type="entry name" value="TRANSMEMBRANE GTPASE FZO1"/>
    <property type="match status" value="1"/>
</dbReference>
<dbReference type="InterPro" id="IPR045063">
    <property type="entry name" value="Dynamin_N"/>
</dbReference>
<dbReference type="SUPFAM" id="SSF52540">
    <property type="entry name" value="P-loop containing nucleoside triphosphate hydrolases"/>
    <property type="match status" value="1"/>
</dbReference>
<protein>
    <recommendedName>
        <fullName evidence="7">Dynamin N-terminal domain-containing protein</fullName>
    </recommendedName>
</protein>
<feature type="compositionally biased region" description="Low complexity" evidence="6">
    <location>
        <begin position="970"/>
        <end position="989"/>
    </location>
</feature>
<keyword evidence="3" id="KW-0378">Hydrolase</keyword>
<feature type="region of interest" description="Disordered" evidence="6">
    <location>
        <begin position="1069"/>
        <end position="1150"/>
    </location>
</feature>
<organism evidence="8 9">
    <name type="scientific">Raphidocelis subcapitata</name>
    <dbReference type="NCBI Taxonomy" id="307507"/>
    <lineage>
        <taxon>Eukaryota</taxon>
        <taxon>Viridiplantae</taxon>
        <taxon>Chlorophyta</taxon>
        <taxon>core chlorophytes</taxon>
        <taxon>Chlorophyceae</taxon>
        <taxon>CS clade</taxon>
        <taxon>Sphaeropleales</taxon>
        <taxon>Selenastraceae</taxon>
        <taxon>Raphidocelis</taxon>
    </lineage>
</organism>
<dbReference type="GO" id="GO:0008053">
    <property type="term" value="P:mitochondrial fusion"/>
    <property type="evidence" value="ECO:0007669"/>
    <property type="project" value="TreeGrafter"/>
</dbReference>
<keyword evidence="5" id="KW-0472">Membrane</keyword>
<evidence type="ECO:0000313" key="9">
    <source>
        <dbReference type="Proteomes" id="UP000247498"/>
    </source>
</evidence>
<reference evidence="8 9" key="1">
    <citation type="journal article" date="2018" name="Sci. Rep.">
        <title>Raphidocelis subcapitata (=Pseudokirchneriella subcapitata) provides an insight into genome evolution and environmental adaptations in the Sphaeropleales.</title>
        <authorList>
            <person name="Suzuki S."/>
            <person name="Yamaguchi H."/>
            <person name="Nakajima N."/>
            <person name="Kawachi M."/>
        </authorList>
    </citation>
    <scope>NUCLEOTIDE SEQUENCE [LARGE SCALE GENOMIC DNA]</scope>
    <source>
        <strain evidence="8 9">NIES-35</strain>
    </source>
</reference>
<evidence type="ECO:0000256" key="3">
    <source>
        <dbReference type="ARBA" id="ARBA00022801"/>
    </source>
</evidence>
<dbReference type="AlphaFoldDB" id="A0A2V0PD48"/>
<proteinExistence type="predicted"/>
<dbReference type="Proteomes" id="UP000247498">
    <property type="component" value="Unassembled WGS sequence"/>
</dbReference>
<name>A0A2V0PD48_9CHLO</name>
<feature type="compositionally biased region" description="Low complexity" evidence="6">
    <location>
        <begin position="873"/>
        <end position="919"/>
    </location>
</feature>
<dbReference type="InterPro" id="IPR027094">
    <property type="entry name" value="Mitofusin_fam"/>
</dbReference>
<evidence type="ECO:0000256" key="5">
    <source>
        <dbReference type="ARBA" id="ARBA00023136"/>
    </source>
</evidence>
<feature type="region of interest" description="Disordered" evidence="6">
    <location>
        <begin position="842"/>
        <end position="1004"/>
    </location>
</feature>
<dbReference type="GO" id="GO:0005741">
    <property type="term" value="C:mitochondrial outer membrane"/>
    <property type="evidence" value="ECO:0007669"/>
    <property type="project" value="TreeGrafter"/>
</dbReference>
<evidence type="ECO:0000313" key="8">
    <source>
        <dbReference type="EMBL" id="GBF97778.1"/>
    </source>
</evidence>
<evidence type="ECO:0000256" key="2">
    <source>
        <dbReference type="ARBA" id="ARBA00022741"/>
    </source>
</evidence>
<feature type="compositionally biased region" description="Low complexity" evidence="6">
    <location>
        <begin position="1121"/>
        <end position="1137"/>
    </location>
</feature>
<comment type="caution">
    <text evidence="8">The sequence shown here is derived from an EMBL/GenBank/DDBJ whole genome shotgun (WGS) entry which is preliminary data.</text>
</comment>
<dbReference type="EMBL" id="BDRX01000107">
    <property type="protein sequence ID" value="GBF97778.1"/>
    <property type="molecule type" value="Genomic_DNA"/>
</dbReference>
<evidence type="ECO:0000256" key="4">
    <source>
        <dbReference type="ARBA" id="ARBA00023134"/>
    </source>
</evidence>
<dbReference type="InterPro" id="IPR027417">
    <property type="entry name" value="P-loop_NTPase"/>
</dbReference>
<evidence type="ECO:0000256" key="6">
    <source>
        <dbReference type="SAM" id="MobiDB-lite"/>
    </source>
</evidence>
<dbReference type="GO" id="GO:0051646">
    <property type="term" value="P:mitochondrion localization"/>
    <property type="evidence" value="ECO:0007669"/>
    <property type="project" value="TreeGrafter"/>
</dbReference>
<keyword evidence="9" id="KW-1185">Reference proteome</keyword>
<dbReference type="GO" id="GO:0003924">
    <property type="term" value="F:GTPase activity"/>
    <property type="evidence" value="ECO:0007669"/>
    <property type="project" value="InterPro"/>
</dbReference>
<dbReference type="GO" id="GO:0005525">
    <property type="term" value="F:GTP binding"/>
    <property type="evidence" value="ECO:0007669"/>
    <property type="project" value="UniProtKB-KW"/>
</dbReference>
<evidence type="ECO:0000259" key="7">
    <source>
        <dbReference type="Pfam" id="PF00350"/>
    </source>
</evidence>
<keyword evidence="4" id="KW-0342">GTP-binding</keyword>
<comment type="subcellular location">
    <subcellularLocation>
        <location evidence="1">Membrane</location>
    </subcellularLocation>
</comment>
<dbReference type="Pfam" id="PF00350">
    <property type="entry name" value="Dynamin_N"/>
    <property type="match status" value="1"/>
</dbReference>
<dbReference type="InParanoid" id="A0A2V0PD48"/>
<keyword evidence="2" id="KW-0547">Nucleotide-binding</keyword>
<dbReference type="Gene3D" id="3.40.50.300">
    <property type="entry name" value="P-loop containing nucleotide triphosphate hydrolases"/>
    <property type="match status" value="1"/>
</dbReference>
<feature type="compositionally biased region" description="Pro residues" evidence="6">
    <location>
        <begin position="1111"/>
        <end position="1120"/>
    </location>
</feature>